<gene>
    <name evidence="1" type="ORF">TNS_ORF3</name>
</gene>
<evidence type="ECO:0000313" key="2">
    <source>
        <dbReference type="Proteomes" id="UP000232615"/>
    </source>
</evidence>
<dbReference type="EMBL" id="KF483846">
    <property type="protein sequence ID" value="AHC54721.1"/>
    <property type="molecule type" value="Genomic_DNA"/>
</dbReference>
<protein>
    <submittedName>
        <fullName evidence="1">Uncharacterized protein</fullName>
    </submittedName>
</protein>
<dbReference type="Proteomes" id="UP000232615">
    <property type="component" value="Segment"/>
</dbReference>
<reference evidence="1 2" key="1">
    <citation type="journal article" date="2014" name="Arch. Virol.">
        <title>Complete genome sequence of Tunisvirus, a new member of the proposed family Marseilleviridae.</title>
        <authorList>
            <person name="Aherfi S."/>
            <person name="Boughalmi M."/>
            <person name="Pagnier I."/>
            <person name="Fournous G."/>
            <person name="La Scola B."/>
            <person name="Raoult D."/>
            <person name="Colson P."/>
        </authorList>
    </citation>
    <scope>NUCLEOTIDE SEQUENCE [LARGE SCALE GENOMIC DNA]</scope>
    <source>
        <strain evidence="1 2">U484</strain>
    </source>
</reference>
<evidence type="ECO:0000313" key="1">
    <source>
        <dbReference type="EMBL" id="AHC54721.1"/>
    </source>
</evidence>
<name>V9SEI9_9VIRU</name>
<proteinExistence type="predicted"/>
<organism evidence="1 2">
    <name type="scientific">Tunisvirus fontaine2</name>
    <dbReference type="NCBI Taxonomy" id="1421067"/>
    <lineage>
        <taxon>Viruses</taxon>
        <taxon>Varidnaviria</taxon>
        <taxon>Bamfordvirae</taxon>
        <taxon>Nucleocytoviricota</taxon>
        <taxon>Megaviricetes</taxon>
        <taxon>Pimascovirales</taxon>
        <taxon>Pimascovirales incertae sedis</taxon>
        <taxon>Marseilleviridae</taxon>
        <taxon>Losannavirus</taxon>
        <taxon>Losannavirus tunisense</taxon>
    </lineage>
</organism>
<keyword evidence="2" id="KW-1185">Reference proteome</keyword>
<accession>V9SEI9</accession>
<sequence>MKRFFAVYALTAVPPYLIFCMEEGVKLGFSDKKLTAKSMCKSFCFATFKGIFYPYYFYKYTKGDIYLFE</sequence>